<dbReference type="GO" id="GO:0005576">
    <property type="term" value="C:extracellular region"/>
    <property type="evidence" value="ECO:0007669"/>
    <property type="project" value="TreeGrafter"/>
</dbReference>
<organism evidence="3 4">
    <name type="scientific">Ladona fulva</name>
    <name type="common">Scarce chaser dragonfly</name>
    <name type="synonym">Libellula fulva</name>
    <dbReference type="NCBI Taxonomy" id="123851"/>
    <lineage>
        <taxon>Eukaryota</taxon>
        <taxon>Metazoa</taxon>
        <taxon>Ecdysozoa</taxon>
        <taxon>Arthropoda</taxon>
        <taxon>Hexapoda</taxon>
        <taxon>Insecta</taxon>
        <taxon>Pterygota</taxon>
        <taxon>Palaeoptera</taxon>
        <taxon>Odonata</taxon>
        <taxon>Epiprocta</taxon>
        <taxon>Anisoptera</taxon>
        <taxon>Libelluloidea</taxon>
        <taxon>Libellulidae</taxon>
        <taxon>Ladona</taxon>
    </lineage>
</organism>
<evidence type="ECO:0000256" key="1">
    <source>
        <dbReference type="SAM" id="SignalP"/>
    </source>
</evidence>
<dbReference type="InterPro" id="IPR050314">
    <property type="entry name" value="Glycosyl_Hydrlase_18"/>
</dbReference>
<comment type="caution">
    <text evidence="3">The sequence shown here is derived from an EMBL/GenBank/DDBJ whole genome shotgun (WGS) entry which is preliminary data.</text>
</comment>
<evidence type="ECO:0000313" key="3">
    <source>
        <dbReference type="EMBL" id="KAG8222475.1"/>
    </source>
</evidence>
<sequence>MCSKILILLAILQLFSSIKGSGSTTNTKRVVCYYGGIRGKQTKNLLPEDIDASVCTHITYLQGDINTELEEIHITPIFEVHQTGGPSYTEKLEKLKEANPNLKLLLFVSPEHIPWVLESAERRTKIIESAVALLNATKFDGLDFSTTFIEGAIDDFSTFLCEMHAEFEKYGYILSVVGSEKLELNSVDTVVQRFSRQSGSIREFVPTIFFVMHAVLRINAQVTGKIDLDSLTHVAELARNTHFMASSRCSSFITVLTIENWMSRSNTTRLIAPINLTMTVVDRYIEKGYPANKLLISIPTFGLIVTLTDPKQTGVGVSIDGPGSERTEVTDGYTLFYSTVRPTVSAQYILEKNLGGALFFTLDMDDFSGTSGKTFPIIRVVSDTFQQSVRASDASP</sequence>
<keyword evidence="1" id="KW-0732">Signal</keyword>
<reference evidence="3" key="1">
    <citation type="submission" date="2013-04" db="EMBL/GenBank/DDBJ databases">
        <authorList>
            <person name="Qu J."/>
            <person name="Murali S.C."/>
            <person name="Bandaranaike D."/>
            <person name="Bellair M."/>
            <person name="Blankenburg K."/>
            <person name="Chao H."/>
            <person name="Dinh H."/>
            <person name="Doddapaneni H."/>
            <person name="Downs B."/>
            <person name="Dugan-Rocha S."/>
            <person name="Elkadiri S."/>
            <person name="Gnanaolivu R.D."/>
            <person name="Hernandez B."/>
            <person name="Javaid M."/>
            <person name="Jayaseelan J.C."/>
            <person name="Lee S."/>
            <person name="Li M."/>
            <person name="Ming W."/>
            <person name="Munidasa M."/>
            <person name="Muniz J."/>
            <person name="Nguyen L."/>
            <person name="Ongeri F."/>
            <person name="Osuji N."/>
            <person name="Pu L.-L."/>
            <person name="Puazo M."/>
            <person name="Qu C."/>
            <person name="Quiroz J."/>
            <person name="Raj R."/>
            <person name="Weissenberger G."/>
            <person name="Xin Y."/>
            <person name="Zou X."/>
            <person name="Han Y."/>
            <person name="Richards S."/>
            <person name="Worley K."/>
            <person name="Muzny D."/>
            <person name="Gibbs R."/>
        </authorList>
    </citation>
    <scope>NUCLEOTIDE SEQUENCE</scope>
    <source>
        <strain evidence="3">Sampled in the wild</strain>
    </source>
</reference>
<reference evidence="3" key="2">
    <citation type="submission" date="2017-10" db="EMBL/GenBank/DDBJ databases">
        <title>Ladona fulva Genome sequencing and assembly.</title>
        <authorList>
            <person name="Murali S."/>
            <person name="Richards S."/>
            <person name="Bandaranaike D."/>
            <person name="Bellair M."/>
            <person name="Blankenburg K."/>
            <person name="Chao H."/>
            <person name="Dinh H."/>
            <person name="Doddapaneni H."/>
            <person name="Dugan-Rocha S."/>
            <person name="Elkadiri S."/>
            <person name="Gnanaolivu R."/>
            <person name="Hernandez B."/>
            <person name="Skinner E."/>
            <person name="Javaid M."/>
            <person name="Lee S."/>
            <person name="Li M."/>
            <person name="Ming W."/>
            <person name="Munidasa M."/>
            <person name="Muniz J."/>
            <person name="Nguyen L."/>
            <person name="Hughes D."/>
            <person name="Osuji N."/>
            <person name="Pu L.-L."/>
            <person name="Puazo M."/>
            <person name="Qu C."/>
            <person name="Quiroz J."/>
            <person name="Raj R."/>
            <person name="Weissenberger G."/>
            <person name="Xin Y."/>
            <person name="Zou X."/>
            <person name="Han Y."/>
            <person name="Worley K."/>
            <person name="Muzny D."/>
            <person name="Gibbs R."/>
        </authorList>
    </citation>
    <scope>NUCLEOTIDE SEQUENCE</scope>
    <source>
        <strain evidence="3">Sampled in the wild</strain>
    </source>
</reference>
<dbReference type="GO" id="GO:0004568">
    <property type="term" value="F:chitinase activity"/>
    <property type="evidence" value="ECO:0007669"/>
    <property type="project" value="TreeGrafter"/>
</dbReference>
<dbReference type="SUPFAM" id="SSF51445">
    <property type="entry name" value="(Trans)glycosidases"/>
    <property type="match status" value="1"/>
</dbReference>
<name>A0A8K0JTN7_LADFU</name>
<keyword evidence="4" id="KW-1185">Reference proteome</keyword>
<dbReference type="InterPro" id="IPR011583">
    <property type="entry name" value="Chitinase_II/V-like_cat"/>
</dbReference>
<feature type="domain" description="GH18" evidence="2">
    <location>
        <begin position="28"/>
        <end position="388"/>
    </location>
</feature>
<feature type="chain" id="PRO_5035445819" description="GH18 domain-containing protein" evidence="1">
    <location>
        <begin position="21"/>
        <end position="396"/>
    </location>
</feature>
<dbReference type="InterPro" id="IPR017853">
    <property type="entry name" value="GH"/>
</dbReference>
<dbReference type="InterPro" id="IPR001223">
    <property type="entry name" value="Glyco_hydro18_cat"/>
</dbReference>
<dbReference type="Gene3D" id="3.20.20.80">
    <property type="entry name" value="Glycosidases"/>
    <property type="match status" value="3"/>
</dbReference>
<feature type="signal peptide" evidence="1">
    <location>
        <begin position="1"/>
        <end position="20"/>
    </location>
</feature>
<dbReference type="PANTHER" id="PTHR11177">
    <property type="entry name" value="CHITINASE"/>
    <property type="match status" value="1"/>
</dbReference>
<gene>
    <name evidence="3" type="ORF">J437_LFUL000837</name>
</gene>
<dbReference type="GO" id="GO:0005975">
    <property type="term" value="P:carbohydrate metabolic process"/>
    <property type="evidence" value="ECO:0007669"/>
    <property type="project" value="InterPro"/>
</dbReference>
<dbReference type="GO" id="GO:0008061">
    <property type="term" value="F:chitin binding"/>
    <property type="evidence" value="ECO:0007669"/>
    <property type="project" value="InterPro"/>
</dbReference>
<dbReference type="AlphaFoldDB" id="A0A8K0JTN7"/>
<evidence type="ECO:0000259" key="2">
    <source>
        <dbReference type="PROSITE" id="PS51910"/>
    </source>
</evidence>
<proteinExistence type="predicted"/>
<dbReference type="Gene3D" id="3.10.50.10">
    <property type="match status" value="1"/>
</dbReference>
<protein>
    <recommendedName>
        <fullName evidence="2">GH18 domain-containing protein</fullName>
    </recommendedName>
</protein>
<dbReference type="EMBL" id="KZ308135">
    <property type="protein sequence ID" value="KAG8222475.1"/>
    <property type="molecule type" value="Genomic_DNA"/>
</dbReference>
<dbReference type="GO" id="GO:0006032">
    <property type="term" value="P:chitin catabolic process"/>
    <property type="evidence" value="ECO:0007669"/>
    <property type="project" value="TreeGrafter"/>
</dbReference>
<dbReference type="OrthoDB" id="73875at2759"/>
<evidence type="ECO:0000313" key="4">
    <source>
        <dbReference type="Proteomes" id="UP000792457"/>
    </source>
</evidence>
<dbReference type="SMART" id="SM00636">
    <property type="entry name" value="Glyco_18"/>
    <property type="match status" value="1"/>
</dbReference>
<dbReference type="Proteomes" id="UP000792457">
    <property type="component" value="Unassembled WGS sequence"/>
</dbReference>
<dbReference type="Pfam" id="PF00704">
    <property type="entry name" value="Glyco_hydro_18"/>
    <property type="match status" value="1"/>
</dbReference>
<dbReference type="PANTHER" id="PTHR11177:SF360">
    <property type="entry name" value="CHITINASE 4-RELATED"/>
    <property type="match status" value="1"/>
</dbReference>
<dbReference type="InterPro" id="IPR029070">
    <property type="entry name" value="Chitinase_insertion_sf"/>
</dbReference>
<accession>A0A8K0JTN7</accession>
<dbReference type="PROSITE" id="PS51910">
    <property type="entry name" value="GH18_2"/>
    <property type="match status" value="1"/>
</dbReference>